<protein>
    <submittedName>
        <fullName evidence="7">RNA polymerase sigma-70 factor, ECF subfamily</fullName>
    </submittedName>
</protein>
<dbReference type="InterPro" id="IPR013249">
    <property type="entry name" value="RNA_pol_sigma70_r4_t2"/>
</dbReference>
<dbReference type="Gene3D" id="1.10.1740.10">
    <property type="match status" value="1"/>
</dbReference>
<dbReference type="SUPFAM" id="SSF88659">
    <property type="entry name" value="Sigma3 and sigma4 domains of RNA polymerase sigma factors"/>
    <property type="match status" value="1"/>
</dbReference>
<dbReference type="InterPro" id="IPR036388">
    <property type="entry name" value="WH-like_DNA-bd_sf"/>
</dbReference>
<dbReference type="InterPro" id="IPR007627">
    <property type="entry name" value="RNA_pol_sigma70_r2"/>
</dbReference>
<dbReference type="Gene3D" id="1.10.10.10">
    <property type="entry name" value="Winged helix-like DNA-binding domain superfamily/Winged helix DNA-binding domain"/>
    <property type="match status" value="1"/>
</dbReference>
<dbReference type="GO" id="GO:0006352">
    <property type="term" value="P:DNA-templated transcription initiation"/>
    <property type="evidence" value="ECO:0007669"/>
    <property type="project" value="InterPro"/>
</dbReference>
<evidence type="ECO:0000256" key="3">
    <source>
        <dbReference type="ARBA" id="ARBA00023082"/>
    </source>
</evidence>
<dbReference type="AlphaFoldDB" id="A0A1T5EWR8"/>
<sequence length="198" mass="23366">MRMHCPIDDTELVLGLKKGEPWAYEEVYDQYADTLTYKLYRLVKRTEIVEELLQDTFLKLWNGRKNLTNETNIKAYLLVIAKNLAIDFFHRASKDKELERQLLLHVRVSYDHIQPLLEEKETLEVLEKLISQLPPQRQRVFRLIKLEGKTYEEASQYFGVSISTIKDHMAKSAVFLRDEIAKNHPEILFSLLVTLVFK</sequence>
<dbReference type="Pfam" id="PF04542">
    <property type="entry name" value="Sigma70_r2"/>
    <property type="match status" value="1"/>
</dbReference>
<gene>
    <name evidence="7" type="ORF">SAMN05660841_02837</name>
</gene>
<dbReference type="PANTHER" id="PTHR43133:SF46">
    <property type="entry name" value="RNA POLYMERASE SIGMA-70 FACTOR ECF SUBFAMILY"/>
    <property type="match status" value="1"/>
</dbReference>
<dbReference type="Proteomes" id="UP000190150">
    <property type="component" value="Unassembled WGS sequence"/>
</dbReference>
<dbReference type="GO" id="GO:0003677">
    <property type="term" value="F:DNA binding"/>
    <property type="evidence" value="ECO:0007669"/>
    <property type="project" value="InterPro"/>
</dbReference>
<dbReference type="InterPro" id="IPR014284">
    <property type="entry name" value="RNA_pol_sigma-70_dom"/>
</dbReference>
<dbReference type="GO" id="GO:0016987">
    <property type="term" value="F:sigma factor activity"/>
    <property type="evidence" value="ECO:0007669"/>
    <property type="project" value="UniProtKB-KW"/>
</dbReference>
<proteinExistence type="inferred from homology"/>
<keyword evidence="2" id="KW-0805">Transcription regulation</keyword>
<dbReference type="PANTHER" id="PTHR43133">
    <property type="entry name" value="RNA POLYMERASE ECF-TYPE SIGMA FACTO"/>
    <property type="match status" value="1"/>
</dbReference>
<dbReference type="CDD" id="cd06171">
    <property type="entry name" value="Sigma70_r4"/>
    <property type="match status" value="1"/>
</dbReference>
<dbReference type="EMBL" id="FUZF01000013">
    <property type="protein sequence ID" value="SKB88356.1"/>
    <property type="molecule type" value="Genomic_DNA"/>
</dbReference>
<evidence type="ECO:0000259" key="5">
    <source>
        <dbReference type="Pfam" id="PF04542"/>
    </source>
</evidence>
<organism evidence="7 8">
    <name type="scientific">Sphingobacterium nematocida</name>
    <dbReference type="NCBI Taxonomy" id="1513896"/>
    <lineage>
        <taxon>Bacteria</taxon>
        <taxon>Pseudomonadati</taxon>
        <taxon>Bacteroidota</taxon>
        <taxon>Sphingobacteriia</taxon>
        <taxon>Sphingobacteriales</taxon>
        <taxon>Sphingobacteriaceae</taxon>
        <taxon>Sphingobacterium</taxon>
    </lineage>
</organism>
<keyword evidence="4" id="KW-0804">Transcription</keyword>
<feature type="domain" description="RNA polymerase sigma-70 region 2" evidence="5">
    <location>
        <begin position="28"/>
        <end position="93"/>
    </location>
</feature>
<reference evidence="8" key="1">
    <citation type="submission" date="2017-02" db="EMBL/GenBank/DDBJ databases">
        <authorList>
            <person name="Varghese N."/>
            <person name="Submissions S."/>
        </authorList>
    </citation>
    <scope>NUCLEOTIDE SEQUENCE [LARGE SCALE GENOMIC DNA]</scope>
    <source>
        <strain evidence="8">DSM 24091</strain>
    </source>
</reference>
<dbReference type="STRING" id="1513896.SAMN05660841_02837"/>
<dbReference type="NCBIfam" id="TIGR02937">
    <property type="entry name" value="sigma70-ECF"/>
    <property type="match status" value="1"/>
</dbReference>
<feature type="domain" description="RNA polymerase sigma factor 70 region 4 type 2" evidence="6">
    <location>
        <begin position="124"/>
        <end position="171"/>
    </location>
</feature>
<evidence type="ECO:0000256" key="4">
    <source>
        <dbReference type="ARBA" id="ARBA00023163"/>
    </source>
</evidence>
<name>A0A1T5EWR8_9SPHI</name>
<comment type="similarity">
    <text evidence="1">Belongs to the sigma-70 factor family. ECF subfamily.</text>
</comment>
<evidence type="ECO:0000256" key="2">
    <source>
        <dbReference type="ARBA" id="ARBA00023015"/>
    </source>
</evidence>
<dbReference type="InterPro" id="IPR013324">
    <property type="entry name" value="RNA_pol_sigma_r3/r4-like"/>
</dbReference>
<dbReference type="SUPFAM" id="SSF88946">
    <property type="entry name" value="Sigma2 domain of RNA polymerase sigma factors"/>
    <property type="match status" value="1"/>
</dbReference>
<dbReference type="InterPro" id="IPR039425">
    <property type="entry name" value="RNA_pol_sigma-70-like"/>
</dbReference>
<evidence type="ECO:0000259" key="6">
    <source>
        <dbReference type="Pfam" id="PF08281"/>
    </source>
</evidence>
<dbReference type="OrthoDB" id="655312at2"/>
<evidence type="ECO:0000313" key="7">
    <source>
        <dbReference type="EMBL" id="SKB88356.1"/>
    </source>
</evidence>
<evidence type="ECO:0000256" key="1">
    <source>
        <dbReference type="ARBA" id="ARBA00010641"/>
    </source>
</evidence>
<keyword evidence="8" id="KW-1185">Reference proteome</keyword>
<evidence type="ECO:0000313" key="8">
    <source>
        <dbReference type="Proteomes" id="UP000190150"/>
    </source>
</evidence>
<dbReference type="Pfam" id="PF08281">
    <property type="entry name" value="Sigma70_r4_2"/>
    <property type="match status" value="1"/>
</dbReference>
<keyword evidence="3" id="KW-0731">Sigma factor</keyword>
<dbReference type="InterPro" id="IPR013325">
    <property type="entry name" value="RNA_pol_sigma_r2"/>
</dbReference>
<accession>A0A1T5EWR8</accession>